<dbReference type="AlphaFoldDB" id="A0A087THQ9"/>
<organism evidence="1 2">
    <name type="scientific">Stegodyphus mimosarum</name>
    <name type="common">African social velvet spider</name>
    <dbReference type="NCBI Taxonomy" id="407821"/>
    <lineage>
        <taxon>Eukaryota</taxon>
        <taxon>Metazoa</taxon>
        <taxon>Ecdysozoa</taxon>
        <taxon>Arthropoda</taxon>
        <taxon>Chelicerata</taxon>
        <taxon>Arachnida</taxon>
        <taxon>Araneae</taxon>
        <taxon>Araneomorphae</taxon>
        <taxon>Entelegynae</taxon>
        <taxon>Eresoidea</taxon>
        <taxon>Eresidae</taxon>
        <taxon>Stegodyphus</taxon>
    </lineage>
</organism>
<feature type="non-terminal residue" evidence="1">
    <location>
        <position position="157"/>
    </location>
</feature>
<accession>A0A087THQ9</accession>
<evidence type="ECO:0000313" key="1">
    <source>
        <dbReference type="EMBL" id="KFM64648.1"/>
    </source>
</evidence>
<dbReference type="EMBL" id="KK115271">
    <property type="protein sequence ID" value="KFM64648.1"/>
    <property type="molecule type" value="Genomic_DNA"/>
</dbReference>
<keyword evidence="2" id="KW-1185">Reference proteome</keyword>
<sequence length="157" mass="17975">MHYGYTSMDLSNPSQKLGRDRNPFFWSHIIGYKGPIPTYNRLGQIPSKATPEKLQERNWSHFPKHINPSPLNQKSANTYKFMISLNELCRLPLRMLFCVTLAVISAVSSAADLTKVDDCPTRGVVVCSKDFKVHELVFLDYNVPLEESEEVLERKCK</sequence>
<reference evidence="1 2" key="1">
    <citation type="submission" date="2013-11" db="EMBL/GenBank/DDBJ databases">
        <title>Genome sequencing of Stegodyphus mimosarum.</title>
        <authorList>
            <person name="Bechsgaard J."/>
        </authorList>
    </citation>
    <scope>NUCLEOTIDE SEQUENCE [LARGE SCALE GENOMIC DNA]</scope>
</reference>
<dbReference type="Proteomes" id="UP000054359">
    <property type="component" value="Unassembled WGS sequence"/>
</dbReference>
<name>A0A087THQ9_STEMI</name>
<protein>
    <submittedName>
        <fullName evidence="1">Uncharacterized protein</fullName>
    </submittedName>
</protein>
<evidence type="ECO:0000313" key="2">
    <source>
        <dbReference type="Proteomes" id="UP000054359"/>
    </source>
</evidence>
<gene>
    <name evidence="1" type="ORF">X975_09222</name>
</gene>
<proteinExistence type="predicted"/>